<dbReference type="CDD" id="cd07389">
    <property type="entry name" value="MPP_PhoD"/>
    <property type="match status" value="1"/>
</dbReference>
<evidence type="ECO:0000313" key="4">
    <source>
        <dbReference type="Proteomes" id="UP000319213"/>
    </source>
</evidence>
<dbReference type="AlphaFoldDB" id="A0A543J0W7"/>
<dbReference type="Pfam" id="PF16655">
    <property type="entry name" value="PhoD_N"/>
    <property type="match status" value="1"/>
</dbReference>
<dbReference type="PANTHER" id="PTHR43606:SF2">
    <property type="entry name" value="ALKALINE PHOSPHATASE FAMILY PROTEIN (AFU_ORTHOLOGUE AFUA_5G03860)"/>
    <property type="match status" value="1"/>
</dbReference>
<keyword evidence="4" id="KW-1185">Reference proteome</keyword>
<dbReference type="SUPFAM" id="SSF56300">
    <property type="entry name" value="Metallo-dependent phosphatases"/>
    <property type="match status" value="1"/>
</dbReference>
<proteinExistence type="predicted"/>
<dbReference type="InterPro" id="IPR038607">
    <property type="entry name" value="PhoD-like_sf"/>
</dbReference>
<dbReference type="Proteomes" id="UP000319213">
    <property type="component" value="Unassembled WGS sequence"/>
</dbReference>
<feature type="domain" description="PhoD-like phosphatase metallophosphatase" evidence="1">
    <location>
        <begin position="125"/>
        <end position="437"/>
    </location>
</feature>
<organism evidence="3 4">
    <name type="scientific">Thermopolyspora flexuosa</name>
    <dbReference type="NCBI Taxonomy" id="103836"/>
    <lineage>
        <taxon>Bacteria</taxon>
        <taxon>Bacillati</taxon>
        <taxon>Actinomycetota</taxon>
        <taxon>Actinomycetes</taxon>
        <taxon>Streptosporangiales</taxon>
        <taxon>Streptosporangiaceae</taxon>
        <taxon>Thermopolyspora</taxon>
    </lineage>
</organism>
<sequence length="468" mass="52322">MAKLSNPFTLGVASGEPLPDGVIIWTRLAPEPLSRASVPGGMPNQNVKVRWQVAEDERFTRIAAEGTATATPAHAHSVHVKVDGLRPGTEYFYRFRVGAPFADTTSPVGRTRTAPARDADTPLRFAFVSCQRYEHGYYTVYRHIAQQRPDLVVHLGDYIYEYGKPANPAPGRYVRKLEPPEAECKTLPAYRNRYARIKSDPDLQAAHAAAPWVTIWDDHEVKNDYAGKLPGDGSDPAAFLRRRTAAYQAYWEHLPLRVRPSGDALQMYRWRPYGKVADLLLLDSRQYRTKTSMLGADQERWLLTRLAESQARWRVVAEPLFFSRRLFAGNRTSADAWDAFAAERTRIVDAVRASGRPNLVVISGDVHNHWAAEVLTDFADPASPSVGVEFVGSSVTSAPPETDVDAVLRLNPHIKFFDGHRGYVWCEADGESFTAEYRVVDHVDRPGAPVRTVARFSVVDGRLKRADA</sequence>
<dbReference type="OrthoDB" id="3497025at2"/>
<evidence type="ECO:0000259" key="2">
    <source>
        <dbReference type="Pfam" id="PF16655"/>
    </source>
</evidence>
<dbReference type="InterPro" id="IPR018946">
    <property type="entry name" value="PhoD-like_MPP"/>
</dbReference>
<dbReference type="Gene3D" id="3.60.21.70">
    <property type="entry name" value="PhoD-like phosphatase"/>
    <property type="match status" value="1"/>
</dbReference>
<name>A0A543J0W7_9ACTN</name>
<dbReference type="EMBL" id="VFPQ01000001">
    <property type="protein sequence ID" value="TQM76461.1"/>
    <property type="molecule type" value="Genomic_DNA"/>
</dbReference>
<reference evidence="3 4" key="1">
    <citation type="submission" date="2019-06" db="EMBL/GenBank/DDBJ databases">
        <title>Sequencing the genomes of 1000 actinobacteria strains.</title>
        <authorList>
            <person name="Klenk H.-P."/>
        </authorList>
    </citation>
    <scope>NUCLEOTIDE SEQUENCE [LARGE SCALE GENOMIC DNA]</scope>
    <source>
        <strain evidence="3 4">DSM 43186</strain>
    </source>
</reference>
<dbReference type="Pfam" id="PF09423">
    <property type="entry name" value="PhoD"/>
    <property type="match status" value="1"/>
</dbReference>
<dbReference type="PANTHER" id="PTHR43606">
    <property type="entry name" value="PHOSPHATASE, PUTATIVE (AFU_ORTHOLOGUE AFUA_6G08710)-RELATED"/>
    <property type="match status" value="1"/>
</dbReference>
<protein>
    <submittedName>
        <fullName evidence="3">Alkaline phosphatase D</fullName>
    </submittedName>
</protein>
<evidence type="ECO:0000313" key="3">
    <source>
        <dbReference type="EMBL" id="TQM76461.1"/>
    </source>
</evidence>
<dbReference type="InterPro" id="IPR052900">
    <property type="entry name" value="Phospholipid_Metab_Enz"/>
</dbReference>
<accession>A0A543J0W7</accession>
<dbReference type="InterPro" id="IPR032093">
    <property type="entry name" value="PhoD_N"/>
</dbReference>
<dbReference type="Gene3D" id="2.60.40.380">
    <property type="entry name" value="Purple acid phosphatase-like, N-terminal"/>
    <property type="match status" value="1"/>
</dbReference>
<dbReference type="InterPro" id="IPR029052">
    <property type="entry name" value="Metallo-depent_PP-like"/>
</dbReference>
<comment type="caution">
    <text evidence="3">The sequence shown here is derived from an EMBL/GenBank/DDBJ whole genome shotgun (WGS) entry which is preliminary data.</text>
</comment>
<feature type="domain" description="Phospholipase D N-terminal" evidence="2">
    <location>
        <begin position="10"/>
        <end position="113"/>
    </location>
</feature>
<gene>
    <name evidence="3" type="ORF">FHX40_3196</name>
</gene>
<evidence type="ECO:0000259" key="1">
    <source>
        <dbReference type="Pfam" id="PF09423"/>
    </source>
</evidence>
<dbReference type="RefSeq" id="WP_142260341.1">
    <property type="nucleotide sequence ID" value="NZ_BMPV01000001.1"/>
</dbReference>